<keyword evidence="11" id="KW-1185">Reference proteome</keyword>
<sequence>MKHHTKAHVVIIFMLLFSLGCEKEMTIETITLSEEQFEFKKTGGGQVLSINTNADSWSIDIPQNANWISVDRSKGSSGNTFINISASKNPSSDIRTANITLTTKNGASKAISVKQLGRTYESFNTSPTAPDKVGMGSNATELAAKMKFGWNAGNTMEAIGGITAWGNPEITNELIKTVKANGFNAIRIPCSWDQYADKNTAKINENWLNKVKELVQYCVQNDVYVLLNIHWDGGWLENNVTPEKQEDNIEKQTAYWEQIATHLRDFDEHLLFAGTNEPNVENAQQMKVLDAYHQAFVDAVRATGGKNAYRVLVIQGPSTDIDKTNNLMNTWPKDSEPNRLMAEVHFYTPWNFCGLEKDESWGNQFFFWGKNNHSVSNPSRNPTWGEEATVDQLFSLMKKKFIDKNIPVIIGEFNAVRRLQLTGQDLALHIKSRNYYLEYVTKKCLENHFIPFYWDTGVFETGSGIFDRRTYEITDKEALKALTNG</sequence>
<reference evidence="11" key="1">
    <citation type="journal article" date="2019" name="Int. J. Syst. Evol. Microbiol.">
        <title>The Global Catalogue of Microorganisms (GCM) 10K type strain sequencing project: providing services to taxonomists for standard genome sequencing and annotation.</title>
        <authorList>
            <consortium name="The Broad Institute Genomics Platform"/>
            <consortium name="The Broad Institute Genome Sequencing Center for Infectious Disease"/>
            <person name="Wu L."/>
            <person name="Ma J."/>
        </authorList>
    </citation>
    <scope>NUCLEOTIDE SEQUENCE [LARGE SCALE GENOMIC DNA]</scope>
    <source>
        <strain evidence="11">CECT 7956</strain>
    </source>
</reference>
<dbReference type="Pfam" id="PF19190">
    <property type="entry name" value="BACON_2"/>
    <property type="match status" value="1"/>
</dbReference>
<evidence type="ECO:0000256" key="2">
    <source>
        <dbReference type="ARBA" id="ARBA00022801"/>
    </source>
</evidence>
<evidence type="ECO:0000256" key="4">
    <source>
        <dbReference type="ARBA" id="ARBA00023277"/>
    </source>
</evidence>
<name>A0ABV7Z232_9BACT</name>
<keyword evidence="4" id="KW-0119">Carbohydrate metabolism</keyword>
<evidence type="ECO:0000259" key="9">
    <source>
        <dbReference type="Pfam" id="PF19190"/>
    </source>
</evidence>
<dbReference type="Gene3D" id="2.60.40.10">
    <property type="entry name" value="Immunoglobulins"/>
    <property type="match status" value="1"/>
</dbReference>
<dbReference type="PANTHER" id="PTHR31297">
    <property type="entry name" value="GLUCAN ENDO-1,6-BETA-GLUCOSIDASE B"/>
    <property type="match status" value="1"/>
</dbReference>
<comment type="caution">
    <text evidence="10">The sequence shown here is derived from an EMBL/GenBank/DDBJ whole genome shotgun (WGS) entry which is preliminary data.</text>
</comment>
<comment type="similarity">
    <text evidence="1 7">Belongs to the glycosyl hydrolase 5 (cellulase A) family.</text>
</comment>
<evidence type="ECO:0000256" key="6">
    <source>
        <dbReference type="ARBA" id="ARBA00023326"/>
    </source>
</evidence>
<dbReference type="PANTHER" id="PTHR31297:SF41">
    <property type="entry name" value="ENDOGLUCANASE, PUTATIVE (AFU_ORTHOLOGUE AFUA_5G01830)-RELATED"/>
    <property type="match status" value="1"/>
</dbReference>
<dbReference type="EMBL" id="JBHRYQ010000001">
    <property type="protein sequence ID" value="MFC3813221.1"/>
    <property type="molecule type" value="Genomic_DNA"/>
</dbReference>
<dbReference type="InterPro" id="IPR024361">
    <property type="entry name" value="BACON"/>
</dbReference>
<dbReference type="PROSITE" id="PS51257">
    <property type="entry name" value="PROKAR_LIPOPROTEIN"/>
    <property type="match status" value="1"/>
</dbReference>
<dbReference type="RefSeq" id="WP_379840125.1">
    <property type="nucleotide sequence ID" value="NZ_JBHRYQ010000001.1"/>
</dbReference>
<proteinExistence type="inferred from homology"/>
<feature type="domain" description="Glycoside hydrolase family 5" evidence="8">
    <location>
        <begin position="153"/>
        <end position="456"/>
    </location>
</feature>
<evidence type="ECO:0000256" key="5">
    <source>
        <dbReference type="ARBA" id="ARBA00023295"/>
    </source>
</evidence>
<dbReference type="CDD" id="cd14948">
    <property type="entry name" value="BACON"/>
    <property type="match status" value="1"/>
</dbReference>
<evidence type="ECO:0000256" key="7">
    <source>
        <dbReference type="RuleBase" id="RU361153"/>
    </source>
</evidence>
<keyword evidence="2 7" id="KW-0378">Hydrolase</keyword>
<feature type="domain" description="BACON" evidence="9">
    <location>
        <begin position="30"/>
        <end position="115"/>
    </location>
</feature>
<organism evidence="10 11">
    <name type="scientific">Lacihabitans lacunae</name>
    <dbReference type="NCBI Taxonomy" id="1028214"/>
    <lineage>
        <taxon>Bacteria</taxon>
        <taxon>Pseudomonadati</taxon>
        <taxon>Bacteroidota</taxon>
        <taxon>Cytophagia</taxon>
        <taxon>Cytophagales</taxon>
        <taxon>Leadbetterellaceae</taxon>
        <taxon>Lacihabitans</taxon>
    </lineage>
</organism>
<evidence type="ECO:0000256" key="1">
    <source>
        <dbReference type="ARBA" id="ARBA00005641"/>
    </source>
</evidence>
<dbReference type="Proteomes" id="UP001595616">
    <property type="component" value="Unassembled WGS sequence"/>
</dbReference>
<dbReference type="InterPro" id="IPR017853">
    <property type="entry name" value="GH"/>
</dbReference>
<dbReference type="SUPFAM" id="SSF51445">
    <property type="entry name" value="(Trans)glycosidases"/>
    <property type="match status" value="1"/>
</dbReference>
<accession>A0ABV7Z232</accession>
<dbReference type="InterPro" id="IPR013783">
    <property type="entry name" value="Ig-like_fold"/>
</dbReference>
<dbReference type="Pfam" id="PF00150">
    <property type="entry name" value="Cellulase"/>
    <property type="match status" value="1"/>
</dbReference>
<dbReference type="InterPro" id="IPR001547">
    <property type="entry name" value="Glyco_hydro_5"/>
</dbReference>
<keyword evidence="3" id="KW-0136">Cellulose degradation</keyword>
<evidence type="ECO:0000259" key="8">
    <source>
        <dbReference type="Pfam" id="PF00150"/>
    </source>
</evidence>
<keyword evidence="5 7" id="KW-0326">Glycosidase</keyword>
<keyword evidence="6" id="KW-0624">Polysaccharide degradation</keyword>
<dbReference type="Gene3D" id="3.20.20.80">
    <property type="entry name" value="Glycosidases"/>
    <property type="match status" value="1"/>
</dbReference>
<protein>
    <submittedName>
        <fullName evidence="10">Cellulase family glycosylhydrolase</fullName>
    </submittedName>
</protein>
<evidence type="ECO:0000256" key="3">
    <source>
        <dbReference type="ARBA" id="ARBA00023001"/>
    </source>
</evidence>
<evidence type="ECO:0000313" key="11">
    <source>
        <dbReference type="Proteomes" id="UP001595616"/>
    </source>
</evidence>
<gene>
    <name evidence="10" type="ORF">ACFOOI_21325</name>
</gene>
<dbReference type="InterPro" id="IPR050386">
    <property type="entry name" value="Glycosyl_hydrolase_5"/>
</dbReference>
<evidence type="ECO:0000313" key="10">
    <source>
        <dbReference type="EMBL" id="MFC3813221.1"/>
    </source>
</evidence>